<organism evidence="5 6">
    <name type="scientific">Corynebacterium casei LMG S-19264</name>
    <dbReference type="NCBI Taxonomy" id="1285583"/>
    <lineage>
        <taxon>Bacteria</taxon>
        <taxon>Bacillati</taxon>
        <taxon>Actinomycetota</taxon>
        <taxon>Actinomycetes</taxon>
        <taxon>Mycobacteriales</taxon>
        <taxon>Corynebacteriaceae</taxon>
        <taxon>Corynebacterium</taxon>
    </lineage>
</organism>
<evidence type="ECO:0000259" key="4">
    <source>
        <dbReference type="Pfam" id="PF04321"/>
    </source>
</evidence>
<protein>
    <recommendedName>
        <fullName evidence="3">dTDP-4-dehydrorhamnose reductase</fullName>
        <ecNumber evidence="3">1.1.1.133</ecNumber>
    </recommendedName>
</protein>
<dbReference type="SUPFAM" id="SSF51182">
    <property type="entry name" value="RmlC-like cupins"/>
    <property type="match status" value="1"/>
</dbReference>
<dbReference type="InterPro" id="IPR029903">
    <property type="entry name" value="RmlD-like-bd"/>
</dbReference>
<comment type="pathway">
    <text evidence="3">Carbohydrate biosynthesis; dTDP-L-rhamnose biosynthesis.</text>
</comment>
<dbReference type="Pfam" id="PF00908">
    <property type="entry name" value="dTDP_sugar_isom"/>
    <property type="match status" value="1"/>
</dbReference>
<keyword evidence="3" id="KW-0560">Oxidoreductase</keyword>
<dbReference type="InterPro" id="IPR014710">
    <property type="entry name" value="RmlC-like_jellyroll"/>
</dbReference>
<dbReference type="GeneID" id="82876611"/>
<dbReference type="Gene3D" id="2.60.120.10">
    <property type="entry name" value="Jelly Rolls"/>
    <property type="match status" value="1"/>
</dbReference>
<dbReference type="InterPro" id="IPR036291">
    <property type="entry name" value="NAD(P)-bd_dom_sf"/>
</dbReference>
<comment type="similarity">
    <text evidence="1">Belongs to the dTDP-4-dehydrorhamnose 3,5-epimerase family.</text>
</comment>
<evidence type="ECO:0000256" key="1">
    <source>
        <dbReference type="ARBA" id="ARBA00010154"/>
    </source>
</evidence>
<name>A0ABM5PM75_9CORY</name>
<dbReference type="InterPro" id="IPR005913">
    <property type="entry name" value="dTDP_dehydrorham_reduct"/>
</dbReference>
<dbReference type="Gene3D" id="3.90.25.10">
    <property type="entry name" value="UDP-galactose 4-epimerase, domain 1"/>
    <property type="match status" value="1"/>
</dbReference>
<dbReference type="InterPro" id="IPR000888">
    <property type="entry name" value="RmlC-like"/>
</dbReference>
<evidence type="ECO:0000256" key="2">
    <source>
        <dbReference type="ARBA" id="ARBA00010944"/>
    </source>
</evidence>
<gene>
    <name evidence="5" type="ORF">CCASEI_02055</name>
</gene>
<dbReference type="EC" id="1.1.1.133" evidence="3"/>
<comment type="function">
    <text evidence="3">Catalyzes the reduction of dTDP-6-deoxy-L-lyxo-4-hexulose to yield dTDP-L-rhamnose.</text>
</comment>
<dbReference type="CDD" id="cd00438">
    <property type="entry name" value="cupin_RmlC"/>
    <property type="match status" value="1"/>
</dbReference>
<dbReference type="SUPFAM" id="SSF51735">
    <property type="entry name" value="NAD(P)-binding Rossmann-fold domains"/>
    <property type="match status" value="1"/>
</dbReference>
<evidence type="ECO:0000313" key="5">
    <source>
        <dbReference type="EMBL" id="AHI18996.1"/>
    </source>
</evidence>
<feature type="domain" description="RmlD-like substrate binding" evidence="4">
    <location>
        <begin position="176"/>
        <end position="464"/>
    </location>
</feature>
<keyword evidence="6" id="KW-1185">Reference proteome</keyword>
<accession>A0ABM5PM75</accession>
<comment type="similarity">
    <text evidence="2 3">Belongs to the dTDP-4-dehydrorhamnose reductase family.</text>
</comment>
<dbReference type="EMBL" id="CP004350">
    <property type="protein sequence ID" value="AHI18996.1"/>
    <property type="molecule type" value="Genomic_DNA"/>
</dbReference>
<dbReference type="Pfam" id="PF04321">
    <property type="entry name" value="RmlD_sub_bind"/>
    <property type="match status" value="1"/>
</dbReference>
<proteinExistence type="inferred from homology"/>
<dbReference type="RefSeq" id="WP_025386998.1">
    <property type="nucleotide sequence ID" value="NZ_CP004350.1"/>
</dbReference>
<dbReference type="CDD" id="cd05254">
    <property type="entry name" value="dTDP_HR_like_SDR_e"/>
    <property type="match status" value="1"/>
</dbReference>
<dbReference type="PANTHER" id="PTHR10491:SF4">
    <property type="entry name" value="METHIONINE ADENOSYLTRANSFERASE 2 SUBUNIT BETA"/>
    <property type="match status" value="1"/>
</dbReference>
<evidence type="ECO:0000256" key="3">
    <source>
        <dbReference type="RuleBase" id="RU364082"/>
    </source>
</evidence>
<evidence type="ECO:0000313" key="6">
    <source>
        <dbReference type="Proteomes" id="UP000019226"/>
    </source>
</evidence>
<dbReference type="InterPro" id="IPR011051">
    <property type="entry name" value="RmlC_Cupin_sf"/>
</dbReference>
<dbReference type="Gene3D" id="3.40.50.720">
    <property type="entry name" value="NAD(P)-binding Rossmann-like Domain"/>
    <property type="match status" value="1"/>
</dbReference>
<reference evidence="6" key="1">
    <citation type="submission" date="2013-02" db="EMBL/GenBank/DDBJ databases">
        <title>The complete genome sequence of Corynebacterium casei LMG S-19264 (=DSM 44701).</title>
        <authorList>
            <person name="Ruckert C."/>
            <person name="Albersmeier A."/>
            <person name="Kalinowski J."/>
        </authorList>
    </citation>
    <scope>NUCLEOTIDE SEQUENCE [LARGE SCALE GENOMIC DNA]</scope>
    <source>
        <strain evidence="6">LMG S-19264</strain>
    </source>
</reference>
<dbReference type="Proteomes" id="UP000019226">
    <property type="component" value="Chromosome"/>
</dbReference>
<sequence>MHIESTEIDGLLIVHLDVHGDNRGWFKENWQRERMVEAGLPDFGVVQHNFSFNASAGVTRGLHAEPWDKLVSVAHGKVYGAWCDLREGSATYGQLVSTEIGPETAVFVPRGVANGFQALEDDTVYSYLVSDHWSPDAQYTAVNLDMVDWPLEPTEISDKDRLHPQLAEVLPMPPRKILVTGADGQLGRALRTAYKNAAHVEFATRADFDITAEDIATARPWRQYEAIINCAAYNDVNGAETDRAGAWAVNATAPARLAAVAAENNLTLVHVSSDYIFDGTRDIHSEEELASPLSAYGASKAAGDTAAQTAPRHYVIRTAWVFGEGNNFMSTMASLASRNIEPLVINDQRGRPTYAEDLAKGIKHLLDTGADYGVYNLTSGGDAVTRDEIAMAVFIGMGHDPAEVHSVTSEQYNTYRAQQAEKNGQPAPAVEAPRPAESTLDLSKIEATGFKTSNWRSSLALYLALLES</sequence>
<dbReference type="PANTHER" id="PTHR10491">
    <property type="entry name" value="DTDP-4-DEHYDRORHAMNOSE REDUCTASE"/>
    <property type="match status" value="1"/>
</dbReference>
<keyword evidence="3" id="KW-0521">NADP</keyword>